<reference evidence="12" key="1">
    <citation type="submission" date="2022-10" db="EMBL/GenBank/DDBJ databases">
        <title>Tapping the CABI collections for fungal endophytes: first genome assemblies for Collariella, Neodidymelliopsis, Ascochyta clinopodiicola, Didymella pomorum, Didymosphaeria variabile, Neocosmospora piperis and Neocucurbitaria cava.</title>
        <authorList>
            <person name="Hill R."/>
        </authorList>
    </citation>
    <scope>NUCLEOTIDE SEQUENCE</scope>
    <source>
        <strain evidence="12">IMI 355091</strain>
    </source>
</reference>
<evidence type="ECO:0000313" key="12">
    <source>
        <dbReference type="EMBL" id="KAJ4395006.1"/>
    </source>
</evidence>
<keyword evidence="8" id="KW-0496">Mitochondrion</keyword>
<keyword evidence="3" id="KW-0813">Transport</keyword>
<dbReference type="InterPro" id="IPR018108">
    <property type="entry name" value="MCP_transmembrane"/>
</dbReference>
<dbReference type="InterPro" id="IPR029058">
    <property type="entry name" value="AB_hydrolase_fold"/>
</dbReference>
<dbReference type="SUPFAM" id="SSF103506">
    <property type="entry name" value="Mitochondrial carrier"/>
    <property type="match status" value="1"/>
</dbReference>
<feature type="repeat" description="Solcar" evidence="10">
    <location>
        <begin position="189"/>
        <end position="271"/>
    </location>
</feature>
<evidence type="ECO:0000256" key="6">
    <source>
        <dbReference type="ARBA" id="ARBA00022792"/>
    </source>
</evidence>
<keyword evidence="6" id="KW-0999">Mitochondrion inner membrane</keyword>
<dbReference type="OrthoDB" id="408373at2759"/>
<evidence type="ECO:0000256" key="3">
    <source>
        <dbReference type="ARBA" id="ARBA00022448"/>
    </source>
</evidence>
<sequence>MVLLSSSAIAGGVEAIATYPFEYAKTRVQLHTITSLHHNPFSVIYDIVRHEGVGALYTGCSTLVLGTAFKVSVRFVSFSYFRRQLASENGSLTPARGILAGSLAGLTESVIAVTPTERLKTILISNATNHVKLYRRELHAYEAIPRTQTIRGLYRGLVPTILKQSSTQGIKMGSYNVIREFTRRHNLPQNEASALITGALAGTVTVYITQPFDTIKTWAQSARGAGTIDAFRAVVQKFGFTGLWSGSTSRVGRLAFSSSILYTVYEKVAAAMNGSLENELFTFNSRIRATMAHIQDQKFADLGFRRSTSSKGTVSYHKDLSKANNAVPILVLLHGYPNSAFLWRHVVSLIPSYPLFIPDLPGYGNSAPPAKHDKVSVGLLILDALCELIQSPDTIPQPIILIAHDRGARIAHHLHISSPHSPILGFTISGLALLDIVPTLSQWSIGDSAPSAKGWFHWSYLANPSIAIPMIRAYGGGRWARDMIARWAGSTAFGHAWKAEDEALEVYSSFFEKESVIQATTMDYEAGAGADVEFEKRAIEEGRRIEVPLLLLYSGTFLPTRAKKPILEVWSQPWSAGPHLITERPVGGGVGHFISEEAPEETSNAIGEWLRTF</sequence>
<evidence type="ECO:0000313" key="13">
    <source>
        <dbReference type="Proteomes" id="UP001140510"/>
    </source>
</evidence>
<dbReference type="Proteomes" id="UP001140510">
    <property type="component" value="Unassembled WGS sequence"/>
</dbReference>
<evidence type="ECO:0000256" key="9">
    <source>
        <dbReference type="ARBA" id="ARBA00023136"/>
    </source>
</evidence>
<dbReference type="GO" id="GO:0004519">
    <property type="term" value="F:endonuclease activity"/>
    <property type="evidence" value="ECO:0007669"/>
    <property type="project" value="UniProtKB-KW"/>
</dbReference>
<dbReference type="GO" id="GO:0031966">
    <property type="term" value="C:mitochondrial membrane"/>
    <property type="evidence" value="ECO:0007669"/>
    <property type="project" value="UniProtKB-SubCell"/>
</dbReference>
<evidence type="ECO:0000256" key="1">
    <source>
        <dbReference type="ARBA" id="ARBA00004225"/>
    </source>
</evidence>
<dbReference type="Gene3D" id="1.50.40.10">
    <property type="entry name" value="Mitochondrial carrier domain"/>
    <property type="match status" value="1"/>
</dbReference>
<proteinExistence type="inferred from homology"/>
<keyword evidence="13" id="KW-1185">Reference proteome</keyword>
<keyword evidence="12" id="KW-0540">Nuclease</keyword>
<evidence type="ECO:0000256" key="4">
    <source>
        <dbReference type="ARBA" id="ARBA00022692"/>
    </source>
</evidence>
<keyword evidence="9 10" id="KW-0472">Membrane</keyword>
<keyword evidence="7" id="KW-1133">Transmembrane helix</keyword>
<dbReference type="Pfam" id="PF12697">
    <property type="entry name" value="Abhydrolase_6"/>
    <property type="match status" value="1"/>
</dbReference>
<evidence type="ECO:0000256" key="2">
    <source>
        <dbReference type="ARBA" id="ARBA00006375"/>
    </source>
</evidence>
<feature type="repeat" description="Solcar" evidence="10">
    <location>
        <begin position="92"/>
        <end position="181"/>
    </location>
</feature>
<dbReference type="Gene3D" id="3.40.50.1820">
    <property type="entry name" value="alpha/beta hydrolase"/>
    <property type="match status" value="1"/>
</dbReference>
<dbReference type="PANTHER" id="PTHR45788">
    <property type="entry name" value="SUCCINATE/FUMARATE MITOCHONDRIAL TRANSPORTER-RELATED"/>
    <property type="match status" value="1"/>
</dbReference>
<evidence type="ECO:0000259" key="11">
    <source>
        <dbReference type="Pfam" id="PF12697"/>
    </source>
</evidence>
<evidence type="ECO:0000256" key="8">
    <source>
        <dbReference type="ARBA" id="ARBA00023128"/>
    </source>
</evidence>
<comment type="caution">
    <text evidence="12">The sequence shown here is derived from an EMBL/GenBank/DDBJ whole genome shotgun (WGS) entry which is preliminary data.</text>
</comment>
<keyword evidence="12" id="KW-0255">Endonuclease</keyword>
<gene>
    <name evidence="12" type="primary">CTP1_2</name>
    <name evidence="12" type="ORF">N0V91_011120</name>
</gene>
<dbReference type="GO" id="GO:0071913">
    <property type="term" value="F:citrate secondary active transmembrane transporter activity"/>
    <property type="evidence" value="ECO:0007669"/>
    <property type="project" value="TreeGrafter"/>
</dbReference>
<dbReference type="Pfam" id="PF00153">
    <property type="entry name" value="Mito_carr"/>
    <property type="match status" value="3"/>
</dbReference>
<dbReference type="InterPro" id="IPR000639">
    <property type="entry name" value="Epox_hydrolase-like"/>
</dbReference>
<accession>A0A9W9CZW1</accession>
<dbReference type="PANTHER" id="PTHR45788:SF3">
    <property type="entry name" value="TRICARBOXYLATE TRANSPORT PROTEIN"/>
    <property type="match status" value="1"/>
</dbReference>
<feature type="domain" description="AB hydrolase-1" evidence="11">
    <location>
        <begin position="330"/>
        <end position="603"/>
    </location>
</feature>
<evidence type="ECO:0000256" key="7">
    <source>
        <dbReference type="ARBA" id="ARBA00022989"/>
    </source>
</evidence>
<comment type="similarity">
    <text evidence="2">Belongs to the mitochondrial carrier (TC 2.A.29) family.</text>
</comment>
<dbReference type="SUPFAM" id="SSF53474">
    <property type="entry name" value="alpha/beta-Hydrolases"/>
    <property type="match status" value="1"/>
</dbReference>
<name>A0A9W9CZW1_9PLEO</name>
<organism evidence="12 13">
    <name type="scientific">Didymella pomorum</name>
    <dbReference type="NCBI Taxonomy" id="749634"/>
    <lineage>
        <taxon>Eukaryota</taxon>
        <taxon>Fungi</taxon>
        <taxon>Dikarya</taxon>
        <taxon>Ascomycota</taxon>
        <taxon>Pezizomycotina</taxon>
        <taxon>Dothideomycetes</taxon>
        <taxon>Pleosporomycetidae</taxon>
        <taxon>Pleosporales</taxon>
        <taxon>Pleosporineae</taxon>
        <taxon>Didymellaceae</taxon>
        <taxon>Didymella</taxon>
    </lineage>
</organism>
<dbReference type="PRINTS" id="PR00412">
    <property type="entry name" value="EPOXHYDRLASE"/>
</dbReference>
<dbReference type="InterPro" id="IPR049563">
    <property type="entry name" value="TXTP-like"/>
</dbReference>
<dbReference type="AlphaFoldDB" id="A0A9W9CZW1"/>
<keyword evidence="12" id="KW-0378">Hydrolase</keyword>
<dbReference type="EMBL" id="JAPEVA010000183">
    <property type="protein sequence ID" value="KAJ4395006.1"/>
    <property type="molecule type" value="Genomic_DNA"/>
</dbReference>
<evidence type="ECO:0000256" key="5">
    <source>
        <dbReference type="ARBA" id="ARBA00022737"/>
    </source>
</evidence>
<protein>
    <submittedName>
        <fullName evidence="12">CtIP- endonuclease</fullName>
    </submittedName>
</protein>
<feature type="repeat" description="Solcar" evidence="10">
    <location>
        <begin position="1"/>
        <end position="84"/>
    </location>
</feature>
<dbReference type="PROSITE" id="PS50920">
    <property type="entry name" value="SOLCAR"/>
    <property type="match status" value="3"/>
</dbReference>
<keyword evidence="5" id="KW-0677">Repeat</keyword>
<dbReference type="InterPro" id="IPR023395">
    <property type="entry name" value="MCP_dom_sf"/>
</dbReference>
<evidence type="ECO:0000256" key="10">
    <source>
        <dbReference type="PROSITE-ProRule" id="PRU00282"/>
    </source>
</evidence>
<dbReference type="InterPro" id="IPR000073">
    <property type="entry name" value="AB_hydrolase_1"/>
</dbReference>
<comment type="subcellular location">
    <subcellularLocation>
        <location evidence="1">Mitochondrion membrane</location>
        <topology evidence="1">Multi-pass membrane protein</topology>
    </subcellularLocation>
</comment>
<keyword evidence="4 10" id="KW-0812">Transmembrane</keyword>
<dbReference type="GO" id="GO:0006843">
    <property type="term" value="P:mitochondrial citrate transmembrane transport"/>
    <property type="evidence" value="ECO:0007669"/>
    <property type="project" value="TreeGrafter"/>
</dbReference>